<accession>A0AB35C071</accession>
<dbReference type="InterPro" id="IPR011625">
    <property type="entry name" value="A2M_N_BRD"/>
</dbReference>
<keyword evidence="2" id="KW-0732">Signal</keyword>
<dbReference type="InterPro" id="IPR008930">
    <property type="entry name" value="Terpenoid_cyclase/PrenylTrfase"/>
</dbReference>
<comment type="caution">
    <text evidence="5">The sequence shown here is derived from an EMBL/GenBank/DDBJ whole genome shotgun (WGS) entry which is preliminary data.</text>
</comment>
<dbReference type="InterPro" id="IPR001599">
    <property type="entry name" value="Macroglobln_a2"/>
</dbReference>
<dbReference type="PANTHER" id="PTHR40094">
    <property type="entry name" value="ALPHA-2-MACROGLOBULIN HOMOLOG"/>
    <property type="match status" value="1"/>
</dbReference>
<comment type="similarity">
    <text evidence="1">Belongs to the protease inhibitor I39 (alpha-2-macroglobulin) family. Bacterial alpha-2-macroglobulin subfamily.</text>
</comment>
<protein>
    <recommendedName>
        <fullName evidence="7">Alpha-2-macroglobulin</fullName>
    </recommendedName>
</protein>
<dbReference type="InterPro" id="IPR002890">
    <property type="entry name" value="MG2"/>
</dbReference>
<name>A0AB35C071_9GAMM</name>
<dbReference type="Pfam" id="PF17973">
    <property type="entry name" value="bMG10"/>
    <property type="match status" value="1"/>
</dbReference>
<dbReference type="PANTHER" id="PTHR40094:SF1">
    <property type="entry name" value="UBIQUITIN DOMAIN-CONTAINING PROTEIN"/>
    <property type="match status" value="1"/>
</dbReference>
<dbReference type="SMART" id="SM01359">
    <property type="entry name" value="A2M_N_2"/>
    <property type="match status" value="1"/>
</dbReference>
<gene>
    <name evidence="5" type="ORF">J7561_09415</name>
</gene>
<dbReference type="Proteomes" id="UP000680020">
    <property type="component" value="Unassembled WGS sequence"/>
</dbReference>
<evidence type="ECO:0000259" key="4">
    <source>
        <dbReference type="SMART" id="SM01360"/>
    </source>
</evidence>
<feature type="signal peptide" evidence="2">
    <location>
        <begin position="1"/>
        <end position="22"/>
    </location>
</feature>
<dbReference type="Pfam" id="PF00207">
    <property type="entry name" value="A2M"/>
    <property type="match status" value="1"/>
</dbReference>
<dbReference type="InterPro" id="IPR041462">
    <property type="entry name" value="Bact_A2M_MG6"/>
</dbReference>
<sequence length="1591" mass="178437">MIPLKRSLLMTALAAVPMFAQAQVASINLAKFDDQETVTVFFDDPQVFKQDQLQKLFVVEKYDYEDWTRKPDTKGQWHLSKDGYRLSYYPIGAGDYLVKSGSFKDHGGNEYREYVYVGEASSSVKIMGRGPVMPIAQGALSIEMMGTEEVDIEFFKLDHLPQFLERFYIGSNISQWDLSRYVKDMTPAGIFRYRAPSHIDTTKKTLHNIPVDQNITSGAYIVTVNAAGEINRNLDTRILFITDMGLHARLYPNETVIVGNQFSTGMPIDGATVEVWRNDQGKVAITEDLCWFKDGVCRIPQKLTRDDIVVAKKGSDVSILPLKEIALDLNDYAVDGAPYSDQVAYVYSNRELYRPGETMPMNILLRNQDGQMLPKQPINIRLINPEHKVVYDNTVESIEAGFYQTHLSTSAADKTGRYRVEVRTDAASEKPNGVLNLFIEEFMPERMALTLSGVKDQYDLRDDVMLGMDSHYLFGAPASHNGVKIQGDLRVNRTPFKGHSDWYVGTIDFPFNAVTDQITYDSTLNAEGKGEQRLSLGVESGLPAVSAVLGLAANVTVLDGQTSGITRSFKTDFWPTNVVPVIRPLFGKNELGYGAEATFEIFTAKQNQQYGTGDLKLTLKYKDSACTWVYNPNSGWDCHENYNYQIREQKVVKAAGKPITYQVNPNSWGNYILEVEDLSSRMVTQYPFSAEWSSTSSGQLPAVKPNALALSTDKAAYQTGETITLTIDAPLDGNLTLMLEGGQLLYTQNLNVKKGKTTVKVPLNADWNRHDLYLSGLLLSTTKQKEVVRSLGLIPIHLNRADRLLSPKVSATTVALPDRPTTIKISVPNADQESLYATVSITDQGILNMIPERAMSIFDAFFAHQKYGVDIIDYYNRLFKRGAYALLVPKFGGDGQASAEDGLSIDNMTEMKTVSLMSELIALDDNGQGEVTLLLPDFNGEAQVEVKVFSNNRMGEQQEKMIIRAPIVADIVTPRFIRVGDESNVSLSLHNLSGEKDDVKIHVTSPELALDFTERVTLKDGESRQHLIPISLPEYTQGADIALSIDAKSYQAERNYRLGTDPITERTTQYQRELLPKGQTWVRNAALTDPFDRNYQERLTLSRHPQVNVLSYTDGLFSYPYGCTEQTTSAAFPWLFKSNPLLDGQKEQVYRNYEASHQAANGPRLEYAAWEKEMLRDVVKQLVDRQREDGGFSFWTAGESYFPTSVYALDFLTQLAKQDPSLVSPTVVDQGLRYVKQRLTETYQASNNEGAYLLGEAALNHLSYGVWLLAREGKIFSADIAFLESYTATLSPLSRVYLAGANLMLSHPTAARHYLNHLDFMGWQRDFGAYQTRVSALANAINVLNELTVKGLFTDVAKTQQLNVDLNNALNQKQYFSTQERYALIKVGIDTIEDTVPLSVLINGQADEVTPDEPINANHIAKLTAEEPLFLEYEISGYPSKALDARNFNVDFAKDYVTGDAQALSVGERFVVYVTLKSEKNLPNALLADFVPTGFVLVNPNLVTDNVDEFYEQYNATNLTRNVLTHEEYRFDRYVAAFDMKAGETYRFAYVLEAQVPGDYQVPITLLEDMYIPELRNIMVTKGRYRIEAKP</sequence>
<reference evidence="5" key="1">
    <citation type="submission" date="2021-03" db="EMBL/GenBank/DDBJ databases">
        <title>Identification and antibiotic profiling of Wohlfahrtiimonas chitiniclastica, an underestimated human pathogen.</title>
        <authorList>
            <person name="Kopf A."/>
            <person name="Bunk B."/>
            <person name="Coldewey S."/>
            <person name="Gunzer F."/>
            <person name="Riedel T."/>
            <person name="Schroettner P."/>
        </authorList>
    </citation>
    <scope>NUCLEOTIDE SEQUENCE</scope>
    <source>
        <strain evidence="5">DSM 100917</strain>
    </source>
</reference>
<dbReference type="InterPro" id="IPR041203">
    <property type="entry name" value="Bact_A2M_MG5"/>
</dbReference>
<dbReference type="Pfam" id="PF17962">
    <property type="entry name" value="bMG6"/>
    <property type="match status" value="1"/>
</dbReference>
<feature type="domain" description="Alpha-2-macroglobulin bait region" evidence="3">
    <location>
        <begin position="708"/>
        <end position="849"/>
    </location>
</feature>
<evidence type="ECO:0000313" key="6">
    <source>
        <dbReference type="Proteomes" id="UP000680020"/>
    </source>
</evidence>
<dbReference type="SMART" id="SM01419">
    <property type="entry name" value="Thiol-ester_cl"/>
    <property type="match status" value="1"/>
</dbReference>
<dbReference type="InterPro" id="IPR041246">
    <property type="entry name" value="Bact_MG10"/>
</dbReference>
<dbReference type="Pfam" id="PF17972">
    <property type="entry name" value="bMG5"/>
    <property type="match status" value="1"/>
</dbReference>
<feature type="domain" description="Alpha-2-macroglobulin" evidence="4">
    <location>
        <begin position="915"/>
        <end position="1003"/>
    </location>
</feature>
<evidence type="ECO:0000256" key="1">
    <source>
        <dbReference type="ARBA" id="ARBA00010556"/>
    </source>
</evidence>
<dbReference type="InterPro" id="IPR051802">
    <property type="entry name" value="YfhM-like"/>
</dbReference>
<evidence type="ECO:0000313" key="5">
    <source>
        <dbReference type="EMBL" id="MBS7825414.1"/>
    </source>
</evidence>
<dbReference type="Gene3D" id="2.60.40.1930">
    <property type="match status" value="1"/>
</dbReference>
<proteinExistence type="inferred from homology"/>
<dbReference type="RefSeq" id="WP_213404296.1">
    <property type="nucleotide sequence ID" value="NZ_JAGIBT010000013.1"/>
</dbReference>
<dbReference type="SMART" id="SM01360">
    <property type="entry name" value="A2M"/>
    <property type="match status" value="1"/>
</dbReference>
<organism evidence="5 6">
    <name type="scientific">Wohlfahrtiimonas chitiniclastica</name>
    <dbReference type="NCBI Taxonomy" id="400946"/>
    <lineage>
        <taxon>Bacteria</taxon>
        <taxon>Pseudomonadati</taxon>
        <taxon>Pseudomonadota</taxon>
        <taxon>Gammaproteobacteria</taxon>
        <taxon>Cardiobacteriales</taxon>
        <taxon>Ignatzschineriaceae</taxon>
        <taxon>Wohlfahrtiimonas</taxon>
    </lineage>
</organism>
<evidence type="ECO:0000256" key="2">
    <source>
        <dbReference type="SAM" id="SignalP"/>
    </source>
</evidence>
<dbReference type="Pfam" id="PF07703">
    <property type="entry name" value="A2M_BRD"/>
    <property type="match status" value="1"/>
</dbReference>
<dbReference type="EMBL" id="JAGIBU010000012">
    <property type="protein sequence ID" value="MBS7825414.1"/>
    <property type="molecule type" value="Genomic_DNA"/>
</dbReference>
<dbReference type="GO" id="GO:0004866">
    <property type="term" value="F:endopeptidase inhibitor activity"/>
    <property type="evidence" value="ECO:0007669"/>
    <property type="project" value="InterPro"/>
</dbReference>
<evidence type="ECO:0008006" key="7">
    <source>
        <dbReference type="Google" id="ProtNLM"/>
    </source>
</evidence>
<feature type="chain" id="PRO_5044194398" description="Alpha-2-macroglobulin" evidence="2">
    <location>
        <begin position="23"/>
        <end position="1591"/>
    </location>
</feature>
<dbReference type="SUPFAM" id="SSF48239">
    <property type="entry name" value="Terpenoid cyclases/Protein prenyltransferases"/>
    <property type="match status" value="1"/>
</dbReference>
<dbReference type="InterPro" id="IPR047565">
    <property type="entry name" value="Alpha-macroglob_thiol-ester_cl"/>
</dbReference>
<dbReference type="Pfam" id="PF01835">
    <property type="entry name" value="MG2"/>
    <property type="match status" value="1"/>
</dbReference>
<dbReference type="Gene3D" id="1.50.10.20">
    <property type="match status" value="1"/>
</dbReference>
<evidence type="ECO:0000259" key="3">
    <source>
        <dbReference type="SMART" id="SM01359"/>
    </source>
</evidence>